<comment type="caution">
    <text evidence="1">The sequence shown here is derived from an EMBL/GenBank/DDBJ whole genome shotgun (WGS) entry which is preliminary data.</text>
</comment>
<evidence type="ECO:0000313" key="1">
    <source>
        <dbReference type="EMBL" id="MBD7937154.1"/>
    </source>
</evidence>
<dbReference type="InterPro" id="IPR006524">
    <property type="entry name" value="ArpU-like"/>
</dbReference>
<dbReference type="RefSeq" id="WP_191813110.1">
    <property type="nucleotide sequence ID" value="NZ_JACSQT010000003.1"/>
</dbReference>
<gene>
    <name evidence="1" type="ORF">H9655_08930</name>
</gene>
<dbReference type="Proteomes" id="UP000657931">
    <property type="component" value="Unassembled WGS sequence"/>
</dbReference>
<sequence>MGKQLSLLLPEIDREATQLNVEKEIAKYRVYCFSIPEERLPKVTASYSLVPPSNTNEFHSSTEEIAIDRVDDQRRKEKFIEHFRKAVNRLPYKERRACIMKYLGEEELFDYEVYNELGMSETYYHKTFKPRIFYNLAFALRVEVYKDKKEETI</sequence>
<accession>A0ABR8QP07</accession>
<dbReference type="NCBIfam" id="TIGR01637">
    <property type="entry name" value="phage_arpU"/>
    <property type="match status" value="1"/>
</dbReference>
<name>A0ABR8QP07_9BACI</name>
<reference evidence="1 2" key="1">
    <citation type="submission" date="2020-08" db="EMBL/GenBank/DDBJ databases">
        <title>A Genomic Blueprint of the Chicken Gut Microbiome.</title>
        <authorList>
            <person name="Gilroy R."/>
            <person name="Ravi A."/>
            <person name="Getino M."/>
            <person name="Pursley I."/>
            <person name="Horton D.L."/>
            <person name="Alikhan N.-F."/>
            <person name="Baker D."/>
            <person name="Gharbi K."/>
            <person name="Hall N."/>
            <person name="Watson M."/>
            <person name="Adriaenssens E.M."/>
            <person name="Foster-Nyarko E."/>
            <person name="Jarju S."/>
            <person name="Secka A."/>
            <person name="Antonio M."/>
            <person name="Oren A."/>
            <person name="Chaudhuri R."/>
            <person name="La Ragione R.M."/>
            <person name="Hildebrand F."/>
            <person name="Pallen M.J."/>
        </authorList>
    </citation>
    <scope>NUCLEOTIDE SEQUENCE [LARGE SCALE GENOMIC DNA]</scope>
    <source>
        <strain evidence="1 2">Sa5YUA1</strain>
    </source>
</reference>
<proteinExistence type="predicted"/>
<evidence type="ECO:0000313" key="2">
    <source>
        <dbReference type="Proteomes" id="UP000657931"/>
    </source>
</evidence>
<organism evidence="1 2">
    <name type="scientific">Cytobacillus stercorigallinarum</name>
    <dbReference type="NCBI Taxonomy" id="2762240"/>
    <lineage>
        <taxon>Bacteria</taxon>
        <taxon>Bacillati</taxon>
        <taxon>Bacillota</taxon>
        <taxon>Bacilli</taxon>
        <taxon>Bacillales</taxon>
        <taxon>Bacillaceae</taxon>
        <taxon>Cytobacillus</taxon>
    </lineage>
</organism>
<keyword evidence="2" id="KW-1185">Reference proteome</keyword>
<dbReference type="EMBL" id="JACSQT010000003">
    <property type="protein sequence ID" value="MBD7937154.1"/>
    <property type="molecule type" value="Genomic_DNA"/>
</dbReference>
<protein>
    <submittedName>
        <fullName evidence="1">ArpU family transcriptional regulator</fullName>
    </submittedName>
</protein>